<proteinExistence type="predicted"/>
<evidence type="ECO:0000256" key="1">
    <source>
        <dbReference type="SAM" id="MobiDB-lite"/>
    </source>
</evidence>
<name>A0AA41Q9B8_9ACTN</name>
<comment type="caution">
    <text evidence="2">The sequence shown here is derived from an EMBL/GenBank/DDBJ whole genome shotgun (WGS) entry which is preliminary data.</text>
</comment>
<evidence type="ECO:0000313" key="3">
    <source>
        <dbReference type="Proteomes" id="UP001165378"/>
    </source>
</evidence>
<dbReference type="AlphaFoldDB" id="A0AA41Q9B8"/>
<organism evidence="2 3">
    <name type="scientific">Yinghuangia soli</name>
    <dbReference type="NCBI Taxonomy" id="2908204"/>
    <lineage>
        <taxon>Bacteria</taxon>
        <taxon>Bacillati</taxon>
        <taxon>Actinomycetota</taxon>
        <taxon>Actinomycetes</taxon>
        <taxon>Kitasatosporales</taxon>
        <taxon>Streptomycetaceae</taxon>
        <taxon>Yinghuangia</taxon>
    </lineage>
</organism>
<feature type="region of interest" description="Disordered" evidence="1">
    <location>
        <begin position="606"/>
        <end position="647"/>
    </location>
</feature>
<feature type="compositionally biased region" description="Pro residues" evidence="1">
    <location>
        <begin position="684"/>
        <end position="700"/>
    </location>
</feature>
<gene>
    <name evidence="2" type="ORF">LZ495_35910</name>
</gene>
<feature type="compositionally biased region" description="Low complexity" evidence="1">
    <location>
        <begin position="177"/>
        <end position="193"/>
    </location>
</feature>
<feature type="compositionally biased region" description="Polar residues" evidence="1">
    <location>
        <begin position="164"/>
        <end position="176"/>
    </location>
</feature>
<accession>A0AA41Q9B8</accession>
<dbReference type="Proteomes" id="UP001165378">
    <property type="component" value="Unassembled WGS sequence"/>
</dbReference>
<dbReference type="EMBL" id="JAKFHA010000035">
    <property type="protein sequence ID" value="MCF2532572.1"/>
    <property type="molecule type" value="Genomic_DNA"/>
</dbReference>
<sequence length="805" mass="81524">MNHQASNTADSADATPADAAPLDGIAVLPGVVADIVEALSPRLRKRLDGAIDKLRARPVTRDGDAVRIAVDDDADLTITAPGGIVRTAEDIVCACLLAPSCVHRAAAASTLPLADPAELDAAEFTPDAESTLYAGSTLDPGSTPDAKSTADGEPITGADGSGPDAQSPSGTGSAPKTGSTPNGGPTPNTGPTPELTHPTDPLRNQGAHPLYPHQTPTSTSQNHPTPTPAQQAAARTLWTAAAAVLDAGIPGAGAVLQAELLRAAHAARLAGLHRGASAAVSVTTGLRAARAADPAHRLGDLTEALRELLDTAHALAATPAATPAETHTDPPTPLADLLGTARQPYAHAGALRLHGLFSEPLHTASGHAGVVTYVVGPDRALRTVSDVMPGSANRIAGAAAKAVRMGDTALDHNALSRAGLLVSGATESPTGRLGAGSSVRAVSASGAAWDAEPLADLWAQPLPAQVARILRSRELPLESRRVGADLVFLDIEILGLVAASAGTPGGDRLAARCLSPATTAATAQAARPGDGPYADPSHGPYAHPADGPSVHRVQLLVADDHPALPYRDNLRLLASRPGLRLRVIGRLEAGADPAIRLLAAAPTPTPTAIPIPTPTPTPTAIPTAIPTPAPTPAAEDTPPPTPDLTLAPAFQGRVNLGLDRLQQADLGTRPQHAAPADHSGVRPSTPPPPPPAPHTVPAPPAADESPVYLLGRQVERAVAGGRPALAATGTLARDAARLRADGLVTGADLVELLAAAAADRERDVFGRLRPADTGRLARCWLAAASYVRAVDAALTARAWGPPGGS</sequence>
<dbReference type="RefSeq" id="WP_235057347.1">
    <property type="nucleotide sequence ID" value="NZ_JAKFHA010000035.1"/>
</dbReference>
<evidence type="ECO:0000313" key="2">
    <source>
        <dbReference type="EMBL" id="MCF2532572.1"/>
    </source>
</evidence>
<protein>
    <recommendedName>
        <fullName evidence="4">SWIM-type domain-containing protein</fullName>
    </recommendedName>
</protein>
<feature type="compositionally biased region" description="Pro residues" evidence="1">
    <location>
        <begin position="606"/>
        <end position="642"/>
    </location>
</feature>
<feature type="region of interest" description="Disordered" evidence="1">
    <location>
        <begin position="521"/>
        <end position="548"/>
    </location>
</feature>
<feature type="region of interest" description="Disordered" evidence="1">
    <location>
        <begin position="132"/>
        <end position="234"/>
    </location>
</feature>
<keyword evidence="3" id="KW-1185">Reference proteome</keyword>
<feature type="compositionally biased region" description="Polar residues" evidence="1">
    <location>
        <begin position="214"/>
        <end position="223"/>
    </location>
</feature>
<reference evidence="2" key="1">
    <citation type="submission" date="2022-01" db="EMBL/GenBank/DDBJ databases">
        <title>Genome-Based Taxonomic Classification of the Phylum Actinobacteria.</title>
        <authorList>
            <person name="Gao Y."/>
        </authorList>
    </citation>
    <scope>NUCLEOTIDE SEQUENCE</scope>
    <source>
        <strain evidence="2">KLBMP 8922</strain>
    </source>
</reference>
<feature type="region of interest" description="Disordered" evidence="1">
    <location>
        <begin position="669"/>
        <end position="704"/>
    </location>
</feature>
<evidence type="ECO:0008006" key="4">
    <source>
        <dbReference type="Google" id="ProtNLM"/>
    </source>
</evidence>